<feature type="compositionally biased region" description="Basic and acidic residues" evidence="5">
    <location>
        <begin position="354"/>
        <end position="363"/>
    </location>
</feature>
<protein>
    <recommendedName>
        <fullName evidence="9">DNA-binding protein HU</fullName>
    </recommendedName>
</protein>
<comment type="caution">
    <text evidence="7">The sequence shown here is derived from an EMBL/GenBank/DDBJ whole genome shotgun (WGS) entry which is preliminary data.</text>
</comment>
<keyword evidence="4" id="KW-0175">Coiled coil</keyword>
<evidence type="ECO:0000256" key="1">
    <source>
        <dbReference type="ARBA" id="ARBA00010529"/>
    </source>
</evidence>
<dbReference type="GO" id="GO:0003677">
    <property type="term" value="F:DNA binding"/>
    <property type="evidence" value="ECO:0007669"/>
    <property type="project" value="UniProtKB-KW"/>
</dbReference>
<dbReference type="GO" id="GO:0030527">
    <property type="term" value="F:structural constituent of chromatin"/>
    <property type="evidence" value="ECO:0007669"/>
    <property type="project" value="InterPro"/>
</dbReference>
<name>A0A2N6QPX5_9BACT</name>
<feature type="transmembrane region" description="Helical" evidence="6">
    <location>
        <begin position="264"/>
        <end position="284"/>
    </location>
</feature>
<dbReference type="InterPro" id="IPR000119">
    <property type="entry name" value="Hist_DNA-bd"/>
</dbReference>
<dbReference type="RefSeq" id="WP_102697683.1">
    <property type="nucleotide sequence ID" value="NZ_PNGJ01000007.1"/>
</dbReference>
<evidence type="ECO:0000256" key="3">
    <source>
        <dbReference type="RuleBase" id="RU003939"/>
    </source>
</evidence>
<gene>
    <name evidence="7" type="ORF">CJ231_09170</name>
</gene>
<keyword evidence="6" id="KW-0812">Transmembrane</keyword>
<keyword evidence="2" id="KW-0238">DNA-binding</keyword>
<dbReference type="Gene3D" id="4.10.520.10">
    <property type="entry name" value="IHF-like DNA-binding proteins"/>
    <property type="match status" value="1"/>
</dbReference>
<feature type="compositionally biased region" description="Polar residues" evidence="5">
    <location>
        <begin position="333"/>
        <end position="352"/>
    </location>
</feature>
<dbReference type="Proteomes" id="UP000235564">
    <property type="component" value="Unassembled WGS sequence"/>
</dbReference>
<dbReference type="PANTHER" id="PTHR33175:SF2">
    <property type="entry name" value="INTEGRATION HOST FACTOR SUBUNIT ALPHA"/>
    <property type="match status" value="1"/>
</dbReference>
<dbReference type="AlphaFoldDB" id="A0A2N6QPX5"/>
<reference evidence="7 8" key="1">
    <citation type="submission" date="2017-09" db="EMBL/GenBank/DDBJ databases">
        <title>Bacterial strain isolated from the female urinary microbiota.</title>
        <authorList>
            <person name="Thomas-White K."/>
            <person name="Kumar N."/>
            <person name="Forster S."/>
            <person name="Putonti C."/>
            <person name="Lawley T."/>
            <person name="Wolfe A.J."/>
        </authorList>
    </citation>
    <scope>NUCLEOTIDE SEQUENCE [LARGE SCALE GENOMIC DNA]</scope>
    <source>
        <strain evidence="7 8">UMB0536</strain>
    </source>
</reference>
<dbReference type="EMBL" id="PNGJ01000007">
    <property type="protein sequence ID" value="PMC23694.1"/>
    <property type="molecule type" value="Genomic_DNA"/>
</dbReference>
<feature type="region of interest" description="Disordered" evidence="5">
    <location>
        <begin position="315"/>
        <end position="389"/>
    </location>
</feature>
<accession>A0A2N6QPX5</accession>
<evidence type="ECO:0000256" key="2">
    <source>
        <dbReference type="ARBA" id="ARBA00023125"/>
    </source>
</evidence>
<evidence type="ECO:0008006" key="9">
    <source>
        <dbReference type="Google" id="ProtNLM"/>
    </source>
</evidence>
<evidence type="ECO:0000256" key="6">
    <source>
        <dbReference type="SAM" id="Phobius"/>
    </source>
</evidence>
<evidence type="ECO:0000313" key="8">
    <source>
        <dbReference type="Proteomes" id="UP000235564"/>
    </source>
</evidence>
<dbReference type="Pfam" id="PF00216">
    <property type="entry name" value="Bac_DNA_binding"/>
    <property type="match status" value="1"/>
</dbReference>
<evidence type="ECO:0000313" key="7">
    <source>
        <dbReference type="EMBL" id="PMC23694.1"/>
    </source>
</evidence>
<dbReference type="SUPFAM" id="SSF47729">
    <property type="entry name" value="IHF-like DNA-binding proteins"/>
    <property type="match status" value="1"/>
</dbReference>
<dbReference type="PANTHER" id="PTHR33175">
    <property type="entry name" value="DNA-BINDING PROTEIN HU"/>
    <property type="match status" value="1"/>
</dbReference>
<feature type="region of interest" description="Disordered" evidence="5">
    <location>
        <begin position="118"/>
        <end position="187"/>
    </location>
</feature>
<evidence type="ECO:0000256" key="4">
    <source>
        <dbReference type="SAM" id="Coils"/>
    </source>
</evidence>
<dbReference type="OrthoDB" id="9811567at2"/>
<dbReference type="SMART" id="SM00411">
    <property type="entry name" value="BHL"/>
    <property type="match status" value="1"/>
</dbReference>
<dbReference type="InterPro" id="IPR010992">
    <property type="entry name" value="IHF-like_DNA-bd_dom_sf"/>
</dbReference>
<keyword evidence="6" id="KW-1133">Transmembrane helix</keyword>
<keyword evidence="6" id="KW-0472">Membrane</keyword>
<dbReference type="GO" id="GO:0005829">
    <property type="term" value="C:cytosol"/>
    <property type="evidence" value="ECO:0007669"/>
    <property type="project" value="TreeGrafter"/>
</dbReference>
<comment type="similarity">
    <text evidence="1 3">Belongs to the bacterial histone-like protein family.</text>
</comment>
<organism evidence="7 8">
    <name type="scientific">Hoylesella buccalis</name>
    <dbReference type="NCBI Taxonomy" id="28127"/>
    <lineage>
        <taxon>Bacteria</taxon>
        <taxon>Pseudomonadati</taxon>
        <taxon>Bacteroidota</taxon>
        <taxon>Bacteroidia</taxon>
        <taxon>Bacteroidales</taxon>
        <taxon>Prevotellaceae</taxon>
        <taxon>Hoylesella</taxon>
    </lineage>
</organism>
<proteinExistence type="inferred from homology"/>
<sequence>MIKITDLASVLEEQHQLSKSESEFFIPLLVDVLTTGLKADKQVKIKGLGTFKVTSVNARESVDVNTGERIIIEGREKISFTPEPVLRDKVNSPFEQFETVTVSDDADFSEIDERYQQLEEQENADSSASVETVLPSEEKQVEVEPQDNLQENPSPEPSPEPSSTVNEEVLNDNDAEPRSGNLIEDGVCEQEVIEVPPIEEAPVVDDQPIQEERNVIETTDNISQSSMKENEEKESLELAELNELNEKNQQLRANLARTQRNQKILIGAVCALLLVACLGVYYIGKQFAARDNRIEHLMAELHAVKQAAQVKENVAGVQGESASENAPIDSEGQENTSAANQSMQSIEQSDNGVQDEKKEKDAAAKLASESAKRAPSHQNSQTMASKYDSDPRIRTGAYVITGVAQTVTVRKGQTLTSISKTYLGPGMECYMEAVNEKKEVKEGDKVKIPALKLKKKSK</sequence>
<evidence type="ECO:0000256" key="5">
    <source>
        <dbReference type="SAM" id="MobiDB-lite"/>
    </source>
</evidence>
<feature type="coiled-coil region" evidence="4">
    <location>
        <begin position="227"/>
        <end position="261"/>
    </location>
</feature>